<keyword evidence="4 9" id="KW-1133">Transmembrane helix</keyword>
<feature type="transmembrane region" description="Helical" evidence="9">
    <location>
        <begin position="46"/>
        <end position="65"/>
    </location>
</feature>
<dbReference type="InterPro" id="IPR013099">
    <property type="entry name" value="K_chnl_dom"/>
</dbReference>
<evidence type="ECO:0000256" key="3">
    <source>
        <dbReference type="ARBA" id="ARBA00022692"/>
    </source>
</evidence>
<name>A0A927M965_9ACTN</name>
<dbReference type="AlphaFoldDB" id="A0A927M965"/>
<accession>A0A927M965</accession>
<feature type="transmembrane region" description="Helical" evidence="9">
    <location>
        <begin position="181"/>
        <end position="206"/>
    </location>
</feature>
<dbReference type="GO" id="GO:0008076">
    <property type="term" value="C:voltage-gated potassium channel complex"/>
    <property type="evidence" value="ECO:0007669"/>
    <property type="project" value="InterPro"/>
</dbReference>
<evidence type="ECO:0000256" key="8">
    <source>
        <dbReference type="SAM" id="MobiDB-lite"/>
    </source>
</evidence>
<evidence type="ECO:0000313" key="12">
    <source>
        <dbReference type="Proteomes" id="UP000649753"/>
    </source>
</evidence>
<comment type="subcellular location">
    <subcellularLocation>
        <location evidence="1">Membrane</location>
        <topology evidence="1">Multi-pass membrane protein</topology>
    </subcellularLocation>
</comment>
<dbReference type="SUPFAM" id="SSF81324">
    <property type="entry name" value="Voltage-gated potassium channels"/>
    <property type="match status" value="1"/>
</dbReference>
<feature type="transmembrane region" description="Helical" evidence="9">
    <location>
        <begin position="16"/>
        <end position="34"/>
    </location>
</feature>
<dbReference type="PANTHER" id="PTHR11537:SF254">
    <property type="entry name" value="POTASSIUM VOLTAGE-GATED CHANNEL PROTEIN SHAB"/>
    <property type="match status" value="1"/>
</dbReference>
<proteinExistence type="predicted"/>
<evidence type="ECO:0000256" key="1">
    <source>
        <dbReference type="ARBA" id="ARBA00004141"/>
    </source>
</evidence>
<dbReference type="Pfam" id="PF07885">
    <property type="entry name" value="Ion_trans_2"/>
    <property type="match status" value="1"/>
</dbReference>
<evidence type="ECO:0000256" key="4">
    <source>
        <dbReference type="ARBA" id="ARBA00022989"/>
    </source>
</evidence>
<evidence type="ECO:0000259" key="10">
    <source>
        <dbReference type="Pfam" id="PF07885"/>
    </source>
</evidence>
<dbReference type="GO" id="GO:0005249">
    <property type="term" value="F:voltage-gated potassium channel activity"/>
    <property type="evidence" value="ECO:0007669"/>
    <property type="project" value="InterPro"/>
</dbReference>
<feature type="domain" description="Potassium channel" evidence="10">
    <location>
        <begin position="140"/>
        <end position="206"/>
    </location>
</feature>
<keyword evidence="2" id="KW-0813">Transport</keyword>
<evidence type="ECO:0000256" key="6">
    <source>
        <dbReference type="ARBA" id="ARBA00023136"/>
    </source>
</evidence>
<feature type="transmembrane region" description="Helical" evidence="9">
    <location>
        <begin position="119"/>
        <end position="139"/>
    </location>
</feature>
<dbReference type="Gene3D" id="1.20.5.110">
    <property type="match status" value="1"/>
</dbReference>
<dbReference type="Gene3D" id="1.10.287.70">
    <property type="match status" value="1"/>
</dbReference>
<dbReference type="EMBL" id="JADBEB010000001">
    <property type="protein sequence ID" value="MBE1490129.1"/>
    <property type="molecule type" value="Genomic_DNA"/>
</dbReference>
<keyword evidence="3 9" id="KW-0812">Transmembrane</keyword>
<keyword evidence="7 11" id="KW-0407">Ion channel</keyword>
<gene>
    <name evidence="11" type="ORF">H4W31_005767</name>
</gene>
<dbReference type="RefSeq" id="WP_225945736.1">
    <property type="nucleotide sequence ID" value="NZ_JADBEB010000001.1"/>
</dbReference>
<comment type="caution">
    <text evidence="11">The sequence shown here is derived from an EMBL/GenBank/DDBJ whole genome shotgun (WGS) entry which is preliminary data.</text>
</comment>
<keyword evidence="5" id="KW-0406">Ion transport</keyword>
<evidence type="ECO:0000313" key="11">
    <source>
        <dbReference type="EMBL" id="MBE1490129.1"/>
    </source>
</evidence>
<dbReference type="Gene3D" id="1.20.120.350">
    <property type="entry name" value="Voltage-gated potassium channels. Chain C"/>
    <property type="match status" value="1"/>
</dbReference>
<evidence type="ECO:0000256" key="2">
    <source>
        <dbReference type="ARBA" id="ARBA00022448"/>
    </source>
</evidence>
<dbReference type="PANTHER" id="PTHR11537">
    <property type="entry name" value="VOLTAGE-GATED POTASSIUM CHANNEL"/>
    <property type="match status" value="1"/>
</dbReference>
<evidence type="ECO:0000256" key="5">
    <source>
        <dbReference type="ARBA" id="ARBA00023065"/>
    </source>
</evidence>
<protein>
    <submittedName>
        <fullName evidence="11">Voltage-gated potassium channel</fullName>
    </submittedName>
</protein>
<dbReference type="Proteomes" id="UP000649753">
    <property type="component" value="Unassembled WGS sequence"/>
</dbReference>
<evidence type="ECO:0000256" key="9">
    <source>
        <dbReference type="SAM" id="Phobius"/>
    </source>
</evidence>
<organism evidence="11 12">
    <name type="scientific">Plantactinospora soyae</name>
    <dbReference type="NCBI Taxonomy" id="1544732"/>
    <lineage>
        <taxon>Bacteria</taxon>
        <taxon>Bacillati</taxon>
        <taxon>Actinomycetota</taxon>
        <taxon>Actinomycetes</taxon>
        <taxon>Micromonosporales</taxon>
        <taxon>Micromonosporaceae</taxon>
        <taxon>Plantactinospora</taxon>
    </lineage>
</organism>
<dbReference type="GO" id="GO:0001508">
    <property type="term" value="P:action potential"/>
    <property type="evidence" value="ECO:0007669"/>
    <property type="project" value="TreeGrafter"/>
</dbReference>
<evidence type="ECO:0000256" key="7">
    <source>
        <dbReference type="ARBA" id="ARBA00023303"/>
    </source>
</evidence>
<keyword evidence="12" id="KW-1185">Reference proteome</keyword>
<feature type="region of interest" description="Disordered" evidence="8">
    <location>
        <begin position="242"/>
        <end position="282"/>
    </location>
</feature>
<feature type="compositionally biased region" description="Polar residues" evidence="8">
    <location>
        <begin position="250"/>
        <end position="282"/>
    </location>
</feature>
<reference evidence="11" key="1">
    <citation type="submission" date="2020-10" db="EMBL/GenBank/DDBJ databases">
        <title>Sequencing the genomes of 1000 actinobacteria strains.</title>
        <authorList>
            <person name="Klenk H.-P."/>
        </authorList>
    </citation>
    <scope>NUCLEOTIDE SEQUENCE</scope>
    <source>
        <strain evidence="11">DSM 46832</strain>
    </source>
</reference>
<keyword evidence="6 9" id="KW-0472">Membrane</keyword>
<dbReference type="InterPro" id="IPR028325">
    <property type="entry name" value="VG_K_chnl"/>
</dbReference>
<dbReference type="InterPro" id="IPR027359">
    <property type="entry name" value="Volt_channel_dom_sf"/>
</dbReference>
<sequence>MATTSGTGVDRWERRTAGLLTTLAVLFIVAYAVPILQPDLPRGWRVACEVADAAIWALFGVDYLVRLGLSVDRWRFLRSHLFDLAVLVLPVLRPLRMLRLVTALLVLNRRTEVWTRGRLAVYVGATTVLLVGVGALAILDAERGSPDGNISSYPDALWWGVVTITTVGYGDFYPTTGSGRLVAMSLMIGGIGLIGFVTGSLATWIVERISTTESSTEATKADVAALLTEIRHLRAEVTALRRADDAGADQETSSRAPTVAEVQQTASTNPVAMNLPSGTRTP</sequence>